<reference evidence="5 6" key="1">
    <citation type="submission" date="2014-01" db="EMBL/GenBank/DDBJ databases">
        <title>Full genme sequencing of cellulolytic bacterium Gynuella sunshinyii YC6258T gen. nov., sp. nov.</title>
        <authorList>
            <person name="Khan H."/>
            <person name="Chung E.J."/>
            <person name="Chung Y.R."/>
        </authorList>
    </citation>
    <scope>NUCLEOTIDE SEQUENCE [LARGE SCALE GENOMIC DNA]</scope>
    <source>
        <strain evidence="5 6">YC6258</strain>
    </source>
</reference>
<evidence type="ECO:0000313" key="5">
    <source>
        <dbReference type="EMBL" id="AJQ97784.1"/>
    </source>
</evidence>
<dbReference type="HOGENOM" id="CLU_111585_2_0_6"/>
<organism evidence="5 6">
    <name type="scientific">Gynuella sunshinyii YC6258</name>
    <dbReference type="NCBI Taxonomy" id="1445510"/>
    <lineage>
        <taxon>Bacteria</taxon>
        <taxon>Pseudomonadati</taxon>
        <taxon>Pseudomonadota</taxon>
        <taxon>Gammaproteobacteria</taxon>
        <taxon>Oceanospirillales</taxon>
        <taxon>Saccharospirillaceae</taxon>
        <taxon>Gynuella</taxon>
    </lineage>
</organism>
<evidence type="ECO:0000256" key="2">
    <source>
        <dbReference type="ARBA" id="ARBA00023125"/>
    </source>
</evidence>
<keyword evidence="6" id="KW-1185">Reference proteome</keyword>
<keyword evidence="2" id="KW-0238">DNA-binding</keyword>
<dbReference type="PANTHER" id="PTHR33204">
    <property type="entry name" value="TRANSCRIPTIONAL REGULATOR, MARR FAMILY"/>
    <property type="match status" value="1"/>
</dbReference>
<dbReference type="EMBL" id="CP007142">
    <property type="protein sequence ID" value="AJQ97784.1"/>
    <property type="molecule type" value="Genomic_DNA"/>
</dbReference>
<dbReference type="GO" id="GO:0003677">
    <property type="term" value="F:DNA binding"/>
    <property type="evidence" value="ECO:0007669"/>
    <property type="project" value="UniProtKB-KW"/>
</dbReference>
<dbReference type="PROSITE" id="PS51118">
    <property type="entry name" value="HTH_HXLR"/>
    <property type="match status" value="1"/>
</dbReference>
<protein>
    <submittedName>
        <fullName evidence="5">Putative transcriptional regulator</fullName>
    </submittedName>
</protein>
<feature type="domain" description="HTH hxlR-type" evidence="4">
    <location>
        <begin position="27"/>
        <end position="125"/>
    </location>
</feature>
<dbReference type="RefSeq" id="WP_044619439.1">
    <property type="nucleotide sequence ID" value="NZ_CP007142.1"/>
</dbReference>
<evidence type="ECO:0000256" key="1">
    <source>
        <dbReference type="ARBA" id="ARBA00023015"/>
    </source>
</evidence>
<sequence length="140" mass="15802">MSRRSKESQGDSLTQKFRRGDVLAKECPSRGVLQDVTSRWGVLILFALLGGTHRFSELRKKITGVSEKMLSQTLQALENDGFVKRIAHPVIPPHVEYQLTDTGVEVARRVEELVNWIEVNIGDIVVAQNQYDERKASNGR</sequence>
<keyword evidence="1" id="KW-0805">Transcription regulation</keyword>
<dbReference type="SUPFAM" id="SSF46785">
    <property type="entry name" value="Winged helix' DNA-binding domain"/>
    <property type="match status" value="1"/>
</dbReference>
<evidence type="ECO:0000313" key="6">
    <source>
        <dbReference type="Proteomes" id="UP000032266"/>
    </source>
</evidence>
<dbReference type="Proteomes" id="UP000032266">
    <property type="component" value="Chromosome"/>
</dbReference>
<name>A0A0C5W5C4_9GAMM</name>
<evidence type="ECO:0000256" key="3">
    <source>
        <dbReference type="ARBA" id="ARBA00023163"/>
    </source>
</evidence>
<dbReference type="InterPro" id="IPR002577">
    <property type="entry name" value="HTH_HxlR"/>
</dbReference>
<dbReference type="PANTHER" id="PTHR33204:SF37">
    <property type="entry name" value="HTH-TYPE TRANSCRIPTIONAL REGULATOR YODB"/>
    <property type="match status" value="1"/>
</dbReference>
<gene>
    <name evidence="5" type="ORF">YC6258_05756</name>
</gene>
<proteinExistence type="predicted"/>
<dbReference type="OrthoDB" id="9807069at2"/>
<dbReference type="AlphaFoldDB" id="A0A0C5W5C4"/>
<keyword evidence="3" id="KW-0804">Transcription</keyword>
<dbReference type="KEGG" id="gsn:YC6258_05756"/>
<dbReference type="STRING" id="1445510.YC6258_05756"/>
<accession>A0A0C5W5C4</accession>
<dbReference type="InterPro" id="IPR036388">
    <property type="entry name" value="WH-like_DNA-bd_sf"/>
</dbReference>
<evidence type="ECO:0000259" key="4">
    <source>
        <dbReference type="PROSITE" id="PS51118"/>
    </source>
</evidence>
<dbReference type="Pfam" id="PF01638">
    <property type="entry name" value="HxlR"/>
    <property type="match status" value="1"/>
</dbReference>
<dbReference type="Gene3D" id="1.10.10.10">
    <property type="entry name" value="Winged helix-like DNA-binding domain superfamily/Winged helix DNA-binding domain"/>
    <property type="match status" value="1"/>
</dbReference>
<dbReference type="InterPro" id="IPR036390">
    <property type="entry name" value="WH_DNA-bd_sf"/>
</dbReference>
<dbReference type="PATRIC" id="fig|1445510.3.peg.5713"/>